<dbReference type="EC" id="1.2.1.41" evidence="3"/>
<evidence type="ECO:0000313" key="4">
    <source>
        <dbReference type="Proteomes" id="UP000282433"/>
    </source>
</evidence>
<organism evidence="3 4">
    <name type="scientific">Klebsiella pneumoniae</name>
    <dbReference type="NCBI Taxonomy" id="573"/>
    <lineage>
        <taxon>Bacteria</taxon>
        <taxon>Pseudomonadati</taxon>
        <taxon>Pseudomonadota</taxon>
        <taxon>Gammaproteobacteria</taxon>
        <taxon>Enterobacterales</taxon>
        <taxon>Enterobacteriaceae</taxon>
        <taxon>Klebsiella/Raoultella group</taxon>
        <taxon>Klebsiella</taxon>
        <taxon>Klebsiella pneumoniae complex</taxon>
    </lineage>
</organism>
<dbReference type="InterPro" id="IPR016161">
    <property type="entry name" value="Ald_DH/histidinol_DH"/>
</dbReference>
<dbReference type="Proteomes" id="UP000282433">
    <property type="component" value="Chromosome"/>
</dbReference>
<evidence type="ECO:0000256" key="1">
    <source>
        <dbReference type="ARBA" id="ARBA00023002"/>
    </source>
</evidence>
<accession>A0A3S4KIM1</accession>
<evidence type="ECO:0000256" key="2">
    <source>
        <dbReference type="SAM" id="MobiDB-lite"/>
    </source>
</evidence>
<dbReference type="Gene3D" id="3.40.605.10">
    <property type="entry name" value="Aldehyde Dehydrogenase, Chain A, domain 1"/>
    <property type="match status" value="1"/>
</dbReference>
<dbReference type="InterPro" id="IPR016162">
    <property type="entry name" value="Ald_DH_N"/>
</dbReference>
<feature type="compositionally biased region" description="Basic and acidic residues" evidence="2">
    <location>
        <begin position="136"/>
        <end position="158"/>
    </location>
</feature>
<dbReference type="PANTHER" id="PTHR11063">
    <property type="entry name" value="GLUTAMATE SEMIALDEHYDE DEHYDROGENASE"/>
    <property type="match status" value="1"/>
</dbReference>
<gene>
    <name evidence="3" type="primary">proA_4</name>
    <name evidence="3" type="ORF">NCTC13635_05393</name>
</gene>
<reference evidence="3 4" key="1">
    <citation type="submission" date="2018-12" db="EMBL/GenBank/DDBJ databases">
        <authorList>
            <consortium name="Pathogen Informatics"/>
        </authorList>
    </citation>
    <scope>NUCLEOTIDE SEQUENCE [LARGE SCALE GENOMIC DNA]</scope>
    <source>
        <strain evidence="3 4">NCTC13635</strain>
    </source>
</reference>
<dbReference type="PANTHER" id="PTHR11063:SF8">
    <property type="entry name" value="DELTA-1-PYRROLINE-5-CARBOXYLATE SYNTHASE"/>
    <property type="match status" value="1"/>
</dbReference>
<proteinExistence type="predicted"/>
<sequence>MLEQMGIAAKAASWQLALLSSREKNQVLEKIADYLEAQTDVILRANAEDLAEARANGLSEAMLDRLALTPARLSGIASDVRQVCNLADPVGQVIDGGLLDSGLRIERRRVPLGVIGVIYEARPNVTVDAASPVSENRQRGDPARRERDLAHQRRHGEGDPAGAAGVRSAGRRGTGYREPGSRAGGRNAEDG</sequence>
<protein>
    <submittedName>
        <fullName evidence="3">Gamma-glutamyl phosphate reductase</fullName>
        <ecNumber evidence="3">1.2.1.41</ecNumber>
    </submittedName>
</protein>
<name>A0A3S4KIM1_KLEPN</name>
<evidence type="ECO:0000313" key="3">
    <source>
        <dbReference type="EMBL" id="VEB05639.1"/>
    </source>
</evidence>
<keyword evidence="1 3" id="KW-0560">Oxidoreductase</keyword>
<dbReference type="GO" id="GO:0004350">
    <property type="term" value="F:glutamate-5-semialdehyde dehydrogenase activity"/>
    <property type="evidence" value="ECO:0007669"/>
    <property type="project" value="UniProtKB-EC"/>
</dbReference>
<feature type="region of interest" description="Disordered" evidence="2">
    <location>
        <begin position="129"/>
        <end position="191"/>
    </location>
</feature>
<dbReference type="AlphaFoldDB" id="A0A3S4KIM1"/>
<dbReference type="SUPFAM" id="SSF53720">
    <property type="entry name" value="ALDH-like"/>
    <property type="match status" value="1"/>
</dbReference>
<dbReference type="EMBL" id="LR134162">
    <property type="protein sequence ID" value="VEB05639.1"/>
    <property type="molecule type" value="Genomic_DNA"/>
</dbReference>